<comment type="caution">
    <text evidence="3">The sequence shown here is derived from an EMBL/GenBank/DDBJ whole genome shotgun (WGS) entry which is preliminary data.</text>
</comment>
<dbReference type="PROSITE" id="PS51397">
    <property type="entry name" value="WLM"/>
    <property type="match status" value="1"/>
</dbReference>
<organism evidence="3 4">
    <name type="scientific">Apodospora peruviana</name>
    <dbReference type="NCBI Taxonomy" id="516989"/>
    <lineage>
        <taxon>Eukaryota</taxon>
        <taxon>Fungi</taxon>
        <taxon>Dikarya</taxon>
        <taxon>Ascomycota</taxon>
        <taxon>Pezizomycotina</taxon>
        <taxon>Sordariomycetes</taxon>
        <taxon>Sordariomycetidae</taxon>
        <taxon>Sordariales</taxon>
        <taxon>Lasiosphaeriaceae</taxon>
        <taxon>Apodospora</taxon>
    </lineage>
</organism>
<reference evidence="3" key="2">
    <citation type="submission" date="2023-06" db="EMBL/GenBank/DDBJ databases">
        <authorList>
            <consortium name="Lawrence Berkeley National Laboratory"/>
            <person name="Haridas S."/>
            <person name="Hensen N."/>
            <person name="Bonometti L."/>
            <person name="Westerberg I."/>
            <person name="Brannstrom I.O."/>
            <person name="Guillou S."/>
            <person name="Cros-Aarteil S."/>
            <person name="Calhoun S."/>
            <person name="Kuo A."/>
            <person name="Mondo S."/>
            <person name="Pangilinan J."/>
            <person name="Riley R."/>
            <person name="Labutti K."/>
            <person name="Andreopoulos B."/>
            <person name="Lipzen A."/>
            <person name="Chen C."/>
            <person name="Yanf M."/>
            <person name="Daum C."/>
            <person name="Ng V."/>
            <person name="Clum A."/>
            <person name="Steindorff A."/>
            <person name="Ohm R."/>
            <person name="Martin F."/>
            <person name="Silar P."/>
            <person name="Natvig D."/>
            <person name="Lalanne C."/>
            <person name="Gautier V."/>
            <person name="Ament-Velasquez S.L."/>
            <person name="Kruys A."/>
            <person name="Hutchinson M.I."/>
            <person name="Powell A.J."/>
            <person name="Barry K."/>
            <person name="Miller A.N."/>
            <person name="Grigoriev I.V."/>
            <person name="Debuchy R."/>
            <person name="Gladieux P."/>
            <person name="Thoren M.H."/>
            <person name="Johannesson H."/>
        </authorList>
    </citation>
    <scope>NUCLEOTIDE SEQUENCE</scope>
    <source>
        <strain evidence="3">CBS 118394</strain>
    </source>
</reference>
<protein>
    <submittedName>
        <fullName evidence="3">WLM domain-containing protein</fullName>
    </submittedName>
</protein>
<gene>
    <name evidence="3" type="ORF">B0H66DRAFT_541624</name>
</gene>
<dbReference type="EMBL" id="JAUEDM010000001">
    <property type="protein sequence ID" value="KAK3329619.1"/>
    <property type="molecule type" value="Genomic_DNA"/>
</dbReference>
<feature type="compositionally biased region" description="Basic and acidic residues" evidence="1">
    <location>
        <begin position="251"/>
        <end position="264"/>
    </location>
</feature>
<evidence type="ECO:0000259" key="2">
    <source>
        <dbReference type="PROSITE" id="PS51397"/>
    </source>
</evidence>
<feature type="compositionally biased region" description="Polar residues" evidence="1">
    <location>
        <begin position="363"/>
        <end position="375"/>
    </location>
</feature>
<evidence type="ECO:0000313" key="3">
    <source>
        <dbReference type="EMBL" id="KAK3329619.1"/>
    </source>
</evidence>
<dbReference type="Proteomes" id="UP001283341">
    <property type="component" value="Unassembled WGS sequence"/>
</dbReference>
<dbReference type="Pfam" id="PF08325">
    <property type="entry name" value="WLM"/>
    <property type="match status" value="1"/>
</dbReference>
<accession>A0AAE0IQW9</accession>
<proteinExistence type="predicted"/>
<feature type="compositionally biased region" description="Basic and acidic residues" evidence="1">
    <location>
        <begin position="385"/>
        <end position="396"/>
    </location>
</feature>
<dbReference type="InterPro" id="IPR013536">
    <property type="entry name" value="WLM_dom"/>
</dbReference>
<dbReference type="AlphaFoldDB" id="A0AAE0IQW9"/>
<reference evidence="3" key="1">
    <citation type="journal article" date="2023" name="Mol. Phylogenet. Evol.">
        <title>Genome-scale phylogeny and comparative genomics of the fungal order Sordariales.</title>
        <authorList>
            <person name="Hensen N."/>
            <person name="Bonometti L."/>
            <person name="Westerberg I."/>
            <person name="Brannstrom I.O."/>
            <person name="Guillou S."/>
            <person name="Cros-Aarteil S."/>
            <person name="Calhoun S."/>
            <person name="Haridas S."/>
            <person name="Kuo A."/>
            <person name="Mondo S."/>
            <person name="Pangilinan J."/>
            <person name="Riley R."/>
            <person name="LaButti K."/>
            <person name="Andreopoulos B."/>
            <person name="Lipzen A."/>
            <person name="Chen C."/>
            <person name="Yan M."/>
            <person name="Daum C."/>
            <person name="Ng V."/>
            <person name="Clum A."/>
            <person name="Steindorff A."/>
            <person name="Ohm R.A."/>
            <person name="Martin F."/>
            <person name="Silar P."/>
            <person name="Natvig D.O."/>
            <person name="Lalanne C."/>
            <person name="Gautier V."/>
            <person name="Ament-Velasquez S.L."/>
            <person name="Kruys A."/>
            <person name="Hutchinson M.I."/>
            <person name="Powell A.J."/>
            <person name="Barry K."/>
            <person name="Miller A.N."/>
            <person name="Grigoriev I.V."/>
            <person name="Debuchy R."/>
            <person name="Gladieux P."/>
            <person name="Hiltunen Thoren M."/>
            <person name="Johannesson H."/>
        </authorList>
    </citation>
    <scope>NUCLEOTIDE SEQUENCE</scope>
    <source>
        <strain evidence="3">CBS 118394</strain>
    </source>
</reference>
<dbReference type="PANTHER" id="PTHR30399:SF1">
    <property type="entry name" value="UTP PYROPHOSPHATASE"/>
    <property type="match status" value="1"/>
</dbReference>
<evidence type="ECO:0000313" key="4">
    <source>
        <dbReference type="Proteomes" id="UP001283341"/>
    </source>
</evidence>
<evidence type="ECO:0000256" key="1">
    <source>
        <dbReference type="SAM" id="MobiDB-lite"/>
    </source>
</evidence>
<dbReference type="PANTHER" id="PTHR30399">
    <property type="entry name" value="UNCHARACTERIZED PROTEIN YGJP"/>
    <property type="match status" value="1"/>
</dbReference>
<dbReference type="InterPro" id="IPR053136">
    <property type="entry name" value="UTP_pyrophosphatase-like"/>
</dbReference>
<feature type="domain" description="WLM" evidence="2">
    <location>
        <begin position="10"/>
        <end position="247"/>
    </location>
</feature>
<feature type="region of interest" description="Disordered" evidence="1">
    <location>
        <begin position="248"/>
        <end position="289"/>
    </location>
</feature>
<feature type="compositionally biased region" description="Polar residues" evidence="1">
    <location>
        <begin position="429"/>
        <end position="449"/>
    </location>
</feature>
<sequence>MPIGIQRLNAKKSQPNDRIVFIKPLKGPDEAIAQDFLERISAQCLPIMREHRLSVMSLEEYEPNAEFVGRNFNAGEVIQLVLKARSTGHWLPFNYVQMVMMHELAHCKQMNHSRAFWAARNEYAEQMRALWVRGFSGEGLWGRGALLATGEFERNSVQPGEVLPEHLCGGTYRSRGRKREAKKVLTYQEQKERRILKKFGANGVALGEDVAVKRRLEKGRTVSAKPRVAKSTRGRELRAAAALARFHKSKKEQAEVKDEEKVKVEDDEETASGSETESGEDYDDGGVGGAVDINGKRLLDAKGKGMIKVCENENPEDQDAQQELLELQGFGSSGSGRPRYGLGGIKLEEDEQPSPAVSDRNNKTLTANTNVSENDLSAGVGISKVKRESNNSKTKCDPPPATKPPDSGIINMDLPRRSSNWSQQRQQQENSPLVSLPTPTAKTKATLSKTETKDLIYRPPVTPRPEPKDREPCSVCSFANKAGELVTTCAMCGNVFDPDKLPGSWACTTQACRGSKYTNPGDAAVCGVCGERRDARL</sequence>
<name>A0AAE0IQW9_9PEZI</name>
<feature type="region of interest" description="Disordered" evidence="1">
    <location>
        <begin position="328"/>
        <end position="472"/>
    </location>
</feature>
<keyword evidence="4" id="KW-1185">Reference proteome</keyword>
<feature type="compositionally biased region" description="Low complexity" evidence="1">
    <location>
        <begin position="417"/>
        <end position="428"/>
    </location>
</feature>
<dbReference type="Gene3D" id="3.30.2010.10">
    <property type="entry name" value="Metalloproteases ('zincins'), catalytic domain"/>
    <property type="match status" value="1"/>
</dbReference>